<proteinExistence type="predicted"/>
<evidence type="ECO:0000313" key="3">
    <source>
        <dbReference type="Proteomes" id="UP000000763"/>
    </source>
</evidence>
<accession>Q6KA51</accession>
<protein>
    <submittedName>
        <fullName evidence="2">Uncharacterized protein</fullName>
    </submittedName>
</protein>
<dbReference type="Proteomes" id="UP000000763">
    <property type="component" value="Chromosome 2"/>
</dbReference>
<evidence type="ECO:0000313" key="2">
    <source>
        <dbReference type="EMBL" id="BAD21506.1"/>
    </source>
</evidence>
<dbReference type="AlphaFoldDB" id="Q6KA51"/>
<feature type="compositionally biased region" description="Low complexity" evidence="1">
    <location>
        <begin position="91"/>
        <end position="105"/>
    </location>
</feature>
<sequence>MDSPATPMDFSPLHSLVPRNESCYTKEENNAISPVLTNATNDHGWRPATSLCGGGGSVDGGGGSPATGGDGEGRRSFPSSTRTRRRREEAAATAKTTARGGCSPAGDGGGLGGAAAALRGTRELGRWGKRKRATRGCYL</sequence>
<gene>
    <name evidence="2" type="primary">OJ1115_D03.38</name>
</gene>
<dbReference type="EMBL" id="AP004001">
    <property type="protein sequence ID" value="BAD21506.1"/>
    <property type="molecule type" value="Genomic_DNA"/>
</dbReference>
<evidence type="ECO:0000256" key="1">
    <source>
        <dbReference type="SAM" id="MobiDB-lite"/>
    </source>
</evidence>
<name>Q6KA51_ORYSJ</name>
<reference evidence="3" key="1">
    <citation type="journal article" date="2005" name="Nature">
        <title>The map-based sequence of the rice genome.</title>
        <authorList>
            <consortium name="International rice genome sequencing project (IRGSP)"/>
            <person name="Matsumoto T."/>
            <person name="Wu J."/>
            <person name="Kanamori H."/>
            <person name="Katayose Y."/>
            <person name="Fujisawa M."/>
            <person name="Namiki N."/>
            <person name="Mizuno H."/>
            <person name="Yamamoto K."/>
            <person name="Antonio B.A."/>
            <person name="Baba T."/>
            <person name="Sakata K."/>
            <person name="Nagamura Y."/>
            <person name="Aoki H."/>
            <person name="Arikawa K."/>
            <person name="Arita K."/>
            <person name="Bito T."/>
            <person name="Chiden Y."/>
            <person name="Fujitsuka N."/>
            <person name="Fukunaka R."/>
            <person name="Hamada M."/>
            <person name="Harada C."/>
            <person name="Hayashi A."/>
            <person name="Hijishita S."/>
            <person name="Honda M."/>
            <person name="Hosokawa S."/>
            <person name="Ichikawa Y."/>
            <person name="Idonuma A."/>
            <person name="Iijima M."/>
            <person name="Ikeda M."/>
            <person name="Ikeno M."/>
            <person name="Ito K."/>
            <person name="Ito S."/>
            <person name="Ito T."/>
            <person name="Ito Y."/>
            <person name="Ito Y."/>
            <person name="Iwabuchi A."/>
            <person name="Kamiya K."/>
            <person name="Karasawa W."/>
            <person name="Kurita K."/>
            <person name="Katagiri S."/>
            <person name="Kikuta A."/>
            <person name="Kobayashi H."/>
            <person name="Kobayashi N."/>
            <person name="Machita K."/>
            <person name="Maehara T."/>
            <person name="Masukawa M."/>
            <person name="Mizubayashi T."/>
            <person name="Mukai Y."/>
            <person name="Nagasaki H."/>
            <person name="Nagata Y."/>
            <person name="Naito S."/>
            <person name="Nakashima M."/>
            <person name="Nakama Y."/>
            <person name="Nakamichi Y."/>
            <person name="Nakamura M."/>
            <person name="Meguro A."/>
            <person name="Negishi M."/>
            <person name="Ohta I."/>
            <person name="Ohta T."/>
            <person name="Okamoto M."/>
            <person name="Ono N."/>
            <person name="Saji S."/>
            <person name="Sakaguchi M."/>
            <person name="Sakai K."/>
            <person name="Shibata M."/>
            <person name="Shimokawa T."/>
            <person name="Song J."/>
            <person name="Takazaki Y."/>
            <person name="Terasawa K."/>
            <person name="Tsugane M."/>
            <person name="Tsuji K."/>
            <person name="Ueda S."/>
            <person name="Waki K."/>
            <person name="Yamagata H."/>
            <person name="Yamamoto M."/>
            <person name="Yamamoto S."/>
            <person name="Yamane H."/>
            <person name="Yoshiki S."/>
            <person name="Yoshihara R."/>
            <person name="Yukawa K."/>
            <person name="Zhong H."/>
            <person name="Yano M."/>
            <person name="Yuan Q."/>
            <person name="Ouyang S."/>
            <person name="Liu J."/>
            <person name="Jones K.M."/>
            <person name="Gansberger K."/>
            <person name="Moffat K."/>
            <person name="Hill J."/>
            <person name="Bera J."/>
            <person name="Fadrosh D."/>
            <person name="Jin S."/>
            <person name="Johri S."/>
            <person name="Kim M."/>
            <person name="Overton L."/>
            <person name="Reardon M."/>
            <person name="Tsitrin T."/>
            <person name="Vuong H."/>
            <person name="Weaver B."/>
            <person name="Ciecko A."/>
            <person name="Tallon L."/>
            <person name="Jackson J."/>
            <person name="Pai G."/>
            <person name="Aken S.V."/>
            <person name="Utterback T."/>
            <person name="Reidmuller S."/>
            <person name="Feldblyum T."/>
            <person name="Hsiao J."/>
            <person name="Zismann V."/>
            <person name="Iobst S."/>
            <person name="de Vazeille A.R."/>
            <person name="Buell C.R."/>
            <person name="Ying K."/>
            <person name="Li Y."/>
            <person name="Lu T."/>
            <person name="Huang Y."/>
            <person name="Zhao Q."/>
            <person name="Feng Q."/>
            <person name="Zhang L."/>
            <person name="Zhu J."/>
            <person name="Weng Q."/>
            <person name="Mu J."/>
            <person name="Lu Y."/>
            <person name="Fan D."/>
            <person name="Liu Y."/>
            <person name="Guan J."/>
            <person name="Zhang Y."/>
            <person name="Yu S."/>
            <person name="Liu X."/>
            <person name="Zhang Y."/>
            <person name="Hong G."/>
            <person name="Han B."/>
            <person name="Choisne N."/>
            <person name="Demange N."/>
            <person name="Orjeda G."/>
            <person name="Samain S."/>
            <person name="Cattolico L."/>
            <person name="Pelletier E."/>
            <person name="Couloux A."/>
            <person name="Segurens B."/>
            <person name="Wincker P."/>
            <person name="D'Hont A."/>
            <person name="Scarpelli C."/>
            <person name="Weissenbach J."/>
            <person name="Salanoubat M."/>
            <person name="Quetier F."/>
            <person name="Yu Y."/>
            <person name="Kim H.R."/>
            <person name="Rambo T."/>
            <person name="Currie J."/>
            <person name="Collura K."/>
            <person name="Luo M."/>
            <person name="Yang T."/>
            <person name="Ammiraju J.S.S."/>
            <person name="Engler F."/>
            <person name="Soderlund C."/>
            <person name="Wing R.A."/>
            <person name="Palmer L.E."/>
            <person name="de la Bastide M."/>
            <person name="Spiegel L."/>
            <person name="Nascimento L."/>
            <person name="Zutavern T."/>
            <person name="O'Shaughnessy A."/>
            <person name="Dike S."/>
            <person name="Dedhia N."/>
            <person name="Preston R."/>
            <person name="Balija V."/>
            <person name="McCombie W.R."/>
            <person name="Chow T."/>
            <person name="Chen H."/>
            <person name="Chung M."/>
            <person name="Chen C."/>
            <person name="Shaw J."/>
            <person name="Wu H."/>
            <person name="Hsiao K."/>
            <person name="Chao Y."/>
            <person name="Chu M."/>
            <person name="Cheng C."/>
            <person name="Hour A."/>
            <person name="Lee P."/>
            <person name="Lin S."/>
            <person name="Lin Y."/>
            <person name="Liou J."/>
            <person name="Liu S."/>
            <person name="Hsing Y."/>
            <person name="Raghuvanshi S."/>
            <person name="Mohanty A."/>
            <person name="Bharti A.K."/>
            <person name="Gaur A."/>
            <person name="Gupta V."/>
            <person name="Kumar D."/>
            <person name="Ravi V."/>
            <person name="Vij S."/>
            <person name="Kapur A."/>
            <person name="Khurana P."/>
            <person name="Khurana P."/>
            <person name="Khurana J.P."/>
            <person name="Tyagi A.K."/>
            <person name="Gaikwad K."/>
            <person name="Singh A."/>
            <person name="Dalal V."/>
            <person name="Srivastava S."/>
            <person name="Dixit A."/>
            <person name="Pal A.K."/>
            <person name="Ghazi I.A."/>
            <person name="Yadav M."/>
            <person name="Pandit A."/>
            <person name="Bhargava A."/>
            <person name="Sureshbabu K."/>
            <person name="Batra K."/>
            <person name="Sharma T.R."/>
            <person name="Mohapatra T."/>
            <person name="Singh N.K."/>
            <person name="Messing J."/>
            <person name="Nelson A.B."/>
            <person name="Fuks G."/>
            <person name="Kavchok S."/>
            <person name="Keizer G."/>
            <person name="Linton E."/>
            <person name="Llaca V."/>
            <person name="Song R."/>
            <person name="Tanyolac B."/>
            <person name="Young S."/>
            <person name="Ho-Il K."/>
            <person name="Hahn J.H."/>
            <person name="Sangsakoo G."/>
            <person name="Vanavichit A."/>
            <person name="de Mattos Luiz.A.T."/>
            <person name="Zimmer P.D."/>
            <person name="Malone G."/>
            <person name="Dellagostin O."/>
            <person name="de Oliveira A.C."/>
            <person name="Bevan M."/>
            <person name="Bancroft I."/>
            <person name="Minx P."/>
            <person name="Cordum H."/>
            <person name="Wilson R."/>
            <person name="Cheng Z."/>
            <person name="Jin W."/>
            <person name="Jiang J."/>
            <person name="Leong S.A."/>
            <person name="Iwama H."/>
            <person name="Gojobori T."/>
            <person name="Itoh T."/>
            <person name="Niimura Y."/>
            <person name="Fujii Y."/>
            <person name="Habara T."/>
            <person name="Sakai H."/>
            <person name="Sato Y."/>
            <person name="Wilson G."/>
            <person name="Kumar K."/>
            <person name="McCouch S."/>
            <person name="Juretic N."/>
            <person name="Hoen D."/>
            <person name="Wright S."/>
            <person name="Bruskiewich R."/>
            <person name="Bureau T."/>
            <person name="Miyao A."/>
            <person name="Hirochika H."/>
            <person name="Nishikawa T."/>
            <person name="Kadowaki K."/>
            <person name="Sugiura M."/>
            <person name="Burr B."/>
            <person name="Sasaki T."/>
        </authorList>
    </citation>
    <scope>NUCLEOTIDE SEQUENCE [LARGE SCALE GENOMIC DNA]</scope>
    <source>
        <strain evidence="3">cv. Nipponbare</strain>
    </source>
</reference>
<feature type="compositionally biased region" description="Gly residues" evidence="1">
    <location>
        <begin position="52"/>
        <end position="70"/>
    </location>
</feature>
<organism evidence="2 3">
    <name type="scientific">Oryza sativa subsp. japonica</name>
    <name type="common">Rice</name>
    <dbReference type="NCBI Taxonomy" id="39947"/>
    <lineage>
        <taxon>Eukaryota</taxon>
        <taxon>Viridiplantae</taxon>
        <taxon>Streptophyta</taxon>
        <taxon>Embryophyta</taxon>
        <taxon>Tracheophyta</taxon>
        <taxon>Spermatophyta</taxon>
        <taxon>Magnoliopsida</taxon>
        <taxon>Liliopsida</taxon>
        <taxon>Poales</taxon>
        <taxon>Poaceae</taxon>
        <taxon>BOP clade</taxon>
        <taxon>Oryzoideae</taxon>
        <taxon>Oryzeae</taxon>
        <taxon>Oryzinae</taxon>
        <taxon>Oryza</taxon>
        <taxon>Oryza sativa</taxon>
    </lineage>
</organism>
<reference evidence="3" key="2">
    <citation type="journal article" date="2008" name="Nucleic Acids Res.">
        <title>The rice annotation project database (RAP-DB): 2008 update.</title>
        <authorList>
            <consortium name="The rice annotation project (RAP)"/>
        </authorList>
    </citation>
    <scope>GENOME REANNOTATION</scope>
    <source>
        <strain evidence="3">cv. Nipponbare</strain>
    </source>
</reference>
<feature type="region of interest" description="Disordered" evidence="1">
    <location>
        <begin position="37"/>
        <end position="114"/>
    </location>
</feature>